<gene>
    <name evidence="2" type="ORF">EAH82_18075</name>
</gene>
<dbReference type="Proteomes" id="UP000319212">
    <property type="component" value="Unassembled WGS sequence"/>
</dbReference>
<sequence>MPCRKKLIQELSKDEGKRQPSPASWLAQLDMKAKGLPRPDEGLNSLAPAASEENMTQLRHLSLTVEEHDHDDFFWTILETMTDQTGWAEHSSAVHGHRTWKQAWNEGIVEYLKLVKDPRIGPRFRAAAPT</sequence>
<dbReference type="RefSeq" id="WP_140844149.1">
    <property type="nucleotide sequence ID" value="NZ_RCZI01000005.1"/>
</dbReference>
<evidence type="ECO:0000313" key="2">
    <source>
        <dbReference type="EMBL" id="TPG25440.1"/>
    </source>
</evidence>
<organism evidence="2 3">
    <name type="scientific">Variovorax guangxiensis</name>
    <dbReference type="NCBI Taxonomy" id="1775474"/>
    <lineage>
        <taxon>Bacteria</taxon>
        <taxon>Pseudomonadati</taxon>
        <taxon>Pseudomonadota</taxon>
        <taxon>Betaproteobacteria</taxon>
        <taxon>Burkholderiales</taxon>
        <taxon>Comamonadaceae</taxon>
        <taxon>Variovorax</taxon>
    </lineage>
</organism>
<dbReference type="AlphaFoldDB" id="A0A502DLB8"/>
<feature type="compositionally biased region" description="Basic and acidic residues" evidence="1">
    <location>
        <begin position="7"/>
        <end position="18"/>
    </location>
</feature>
<accession>A0A502DLB8</accession>
<proteinExistence type="predicted"/>
<evidence type="ECO:0000313" key="3">
    <source>
        <dbReference type="Proteomes" id="UP000319212"/>
    </source>
</evidence>
<reference evidence="2 3" key="1">
    <citation type="journal article" date="2019" name="Environ. Microbiol.">
        <title>Species interactions and distinct microbial communities in high Arctic permafrost affected cryosols are associated with the CH4 and CO2 gas fluxes.</title>
        <authorList>
            <person name="Altshuler I."/>
            <person name="Hamel J."/>
            <person name="Turney S."/>
            <person name="Magnuson E."/>
            <person name="Levesque R."/>
            <person name="Greer C."/>
            <person name="Whyte L.G."/>
        </authorList>
    </citation>
    <scope>NUCLEOTIDE SEQUENCE [LARGE SCALE GENOMIC DNA]</scope>
    <source>
        <strain evidence="2 3">S06.C</strain>
    </source>
</reference>
<dbReference type="EMBL" id="RCZI01000005">
    <property type="protein sequence ID" value="TPG25440.1"/>
    <property type="molecule type" value="Genomic_DNA"/>
</dbReference>
<protein>
    <submittedName>
        <fullName evidence="2">Uncharacterized protein</fullName>
    </submittedName>
</protein>
<evidence type="ECO:0000256" key="1">
    <source>
        <dbReference type="SAM" id="MobiDB-lite"/>
    </source>
</evidence>
<comment type="caution">
    <text evidence="2">The sequence shown here is derived from an EMBL/GenBank/DDBJ whole genome shotgun (WGS) entry which is preliminary data.</text>
</comment>
<name>A0A502DLB8_9BURK</name>
<feature type="region of interest" description="Disordered" evidence="1">
    <location>
        <begin position="1"/>
        <end position="24"/>
    </location>
</feature>